<feature type="transmembrane region" description="Helical" evidence="3">
    <location>
        <begin position="219"/>
        <end position="241"/>
    </location>
</feature>
<evidence type="ECO:0000256" key="2">
    <source>
        <dbReference type="ARBA" id="ARBA00022679"/>
    </source>
</evidence>
<evidence type="ECO:0000256" key="3">
    <source>
        <dbReference type="SAM" id="Phobius"/>
    </source>
</evidence>
<dbReference type="GO" id="GO:0032259">
    <property type="term" value="P:methylation"/>
    <property type="evidence" value="ECO:0007669"/>
    <property type="project" value="UniProtKB-KW"/>
</dbReference>
<evidence type="ECO:0000256" key="1">
    <source>
        <dbReference type="ARBA" id="ARBA00022603"/>
    </source>
</evidence>
<dbReference type="EMBL" id="JPWB01000001">
    <property type="protein sequence ID" value="RCK25454.1"/>
    <property type="molecule type" value="Genomic_DNA"/>
</dbReference>
<evidence type="ECO:0000313" key="5">
    <source>
        <dbReference type="EMBL" id="RCK25454.1"/>
    </source>
</evidence>
<dbReference type="PANTHER" id="PTHR43861:SF1">
    <property type="entry name" value="TRANS-ACONITATE 2-METHYLTRANSFERASE"/>
    <property type="match status" value="1"/>
</dbReference>
<organism evidence="5 6">
    <name type="scientific">Thalassospira profundimaris</name>
    <dbReference type="NCBI Taxonomy" id="502049"/>
    <lineage>
        <taxon>Bacteria</taxon>
        <taxon>Pseudomonadati</taxon>
        <taxon>Pseudomonadota</taxon>
        <taxon>Alphaproteobacteria</taxon>
        <taxon>Rhodospirillales</taxon>
        <taxon>Thalassospiraceae</taxon>
        <taxon>Thalassospira</taxon>
    </lineage>
</organism>
<dbReference type="AlphaFoldDB" id="A0A367VJR8"/>
<dbReference type="RefSeq" id="WP_062956467.1">
    <property type="nucleotide sequence ID" value="NZ_JPWB01000001.1"/>
</dbReference>
<sequence length="291" mass="33521">MTEVDYRTEINGDGIRGFKSRLLYLIQNFWLNLRPAKKLKANSFSTSSLFRSRTNIHTWSPGRGLSEQFITQCLSKLIIDKASIEPSNISILDIGCGSGRSVQLFEKAGLTGKWHGTDIHNRFADPTSGKFVTSFSQGDILASEFEPKFDLVYTNSALEHIPFDPEFPNKIRKWLKPGGKQVHIVPGPTSLFLYLWHGWRQYSLRRIEEAFWNSKVEVLPIGGLFTSLLHFFFITFWENIFRISIRKKFSKTYKWLLFKAIKADRYAPIFPVFYVVIALNDPAPTKNNRVS</sequence>
<proteinExistence type="predicted"/>
<dbReference type="PANTHER" id="PTHR43861">
    <property type="entry name" value="TRANS-ACONITATE 2-METHYLTRANSFERASE-RELATED"/>
    <property type="match status" value="1"/>
</dbReference>
<keyword evidence="3" id="KW-0812">Transmembrane</keyword>
<dbReference type="Gene3D" id="3.40.50.150">
    <property type="entry name" value="Vaccinia Virus protein VP39"/>
    <property type="match status" value="1"/>
</dbReference>
<comment type="caution">
    <text evidence="5">The sequence shown here is derived from an EMBL/GenBank/DDBJ whole genome shotgun (WGS) entry which is preliminary data.</text>
</comment>
<dbReference type="SUPFAM" id="SSF53335">
    <property type="entry name" value="S-adenosyl-L-methionine-dependent methyltransferases"/>
    <property type="match status" value="1"/>
</dbReference>
<dbReference type="InterPro" id="IPR029063">
    <property type="entry name" value="SAM-dependent_MTases_sf"/>
</dbReference>
<dbReference type="Proteomes" id="UP000253061">
    <property type="component" value="Unassembled WGS sequence"/>
</dbReference>
<keyword evidence="3" id="KW-1133">Transmembrane helix</keyword>
<reference evidence="5 6" key="1">
    <citation type="submission" date="2014-07" db="EMBL/GenBank/DDBJ databases">
        <title>Draft genome sequence of Thalassospira profundimaris R8-17.</title>
        <authorList>
            <person name="Lai Q."/>
            <person name="Shao Z."/>
        </authorList>
    </citation>
    <scope>NUCLEOTIDE SEQUENCE [LARGE SCALE GENOMIC DNA]</scope>
    <source>
        <strain evidence="5 6">R8-17</strain>
    </source>
</reference>
<keyword evidence="3" id="KW-0472">Membrane</keyword>
<accession>A0A367VJR8</accession>
<dbReference type="InterPro" id="IPR041698">
    <property type="entry name" value="Methyltransf_25"/>
</dbReference>
<name>A0A367VJR8_9PROT</name>
<feature type="transmembrane region" description="Helical" evidence="3">
    <location>
        <begin position="182"/>
        <end position="199"/>
    </location>
</feature>
<protein>
    <recommendedName>
        <fullName evidence="4">Methyltransferase domain-containing protein</fullName>
    </recommendedName>
</protein>
<gene>
    <name evidence="5" type="ORF">TH6_02240</name>
</gene>
<keyword evidence="2" id="KW-0808">Transferase</keyword>
<dbReference type="GO" id="GO:0008168">
    <property type="term" value="F:methyltransferase activity"/>
    <property type="evidence" value="ECO:0007669"/>
    <property type="project" value="UniProtKB-KW"/>
</dbReference>
<feature type="domain" description="Methyltransferase" evidence="4">
    <location>
        <begin position="91"/>
        <end position="179"/>
    </location>
</feature>
<evidence type="ECO:0000259" key="4">
    <source>
        <dbReference type="Pfam" id="PF13649"/>
    </source>
</evidence>
<dbReference type="Pfam" id="PF13649">
    <property type="entry name" value="Methyltransf_25"/>
    <property type="match status" value="1"/>
</dbReference>
<keyword evidence="1" id="KW-0489">Methyltransferase</keyword>
<evidence type="ECO:0000313" key="6">
    <source>
        <dbReference type="Proteomes" id="UP000253061"/>
    </source>
</evidence>
<dbReference type="CDD" id="cd02440">
    <property type="entry name" value="AdoMet_MTases"/>
    <property type="match status" value="1"/>
</dbReference>